<feature type="region of interest" description="Disordered" evidence="1">
    <location>
        <begin position="1363"/>
        <end position="1440"/>
    </location>
</feature>
<feature type="region of interest" description="Disordered" evidence="1">
    <location>
        <begin position="787"/>
        <end position="914"/>
    </location>
</feature>
<feature type="compositionally biased region" description="Acidic residues" evidence="1">
    <location>
        <begin position="507"/>
        <end position="519"/>
    </location>
</feature>
<keyword evidence="2" id="KW-0812">Transmembrane</keyword>
<feature type="compositionally biased region" description="Basic and acidic residues" evidence="1">
    <location>
        <begin position="493"/>
        <end position="506"/>
    </location>
</feature>
<accession>A0ABQ9DXA8</accession>
<evidence type="ECO:0000256" key="1">
    <source>
        <dbReference type="SAM" id="MobiDB-lite"/>
    </source>
</evidence>
<feature type="compositionally biased region" description="Acidic residues" evidence="1">
    <location>
        <begin position="544"/>
        <end position="556"/>
    </location>
</feature>
<dbReference type="EMBL" id="JARBDR010000923">
    <property type="protein sequence ID" value="KAJ8297652.1"/>
    <property type="molecule type" value="Genomic_DNA"/>
</dbReference>
<feature type="compositionally biased region" description="Basic and acidic residues" evidence="1">
    <location>
        <begin position="615"/>
        <end position="632"/>
    </location>
</feature>
<feature type="compositionally biased region" description="Basic and acidic residues" evidence="1">
    <location>
        <begin position="788"/>
        <end position="797"/>
    </location>
</feature>
<evidence type="ECO:0000313" key="3">
    <source>
        <dbReference type="EMBL" id="KAJ8297652.1"/>
    </source>
</evidence>
<feature type="compositionally biased region" description="Polar residues" evidence="1">
    <location>
        <begin position="1363"/>
        <end position="1377"/>
    </location>
</feature>
<feature type="compositionally biased region" description="Basic and acidic residues" evidence="1">
    <location>
        <begin position="850"/>
        <end position="864"/>
    </location>
</feature>
<feature type="region of interest" description="Disordered" evidence="1">
    <location>
        <begin position="378"/>
        <end position="691"/>
    </location>
</feature>
<feature type="compositionally biased region" description="Acidic residues" evidence="1">
    <location>
        <begin position="887"/>
        <end position="908"/>
    </location>
</feature>
<feature type="compositionally biased region" description="Basic and acidic residues" evidence="1">
    <location>
        <begin position="1417"/>
        <end position="1440"/>
    </location>
</feature>
<evidence type="ECO:0000256" key="2">
    <source>
        <dbReference type="SAM" id="Phobius"/>
    </source>
</evidence>
<feature type="compositionally biased region" description="Basic and acidic residues" evidence="1">
    <location>
        <begin position="421"/>
        <end position="443"/>
    </location>
</feature>
<feature type="compositionally biased region" description="Basic and acidic residues" evidence="1">
    <location>
        <begin position="872"/>
        <end position="886"/>
    </location>
</feature>
<proteinExistence type="predicted"/>
<sequence>MIKNGICHINPISFLVESQCTFPTDMVTTGDWLTSTRGTWHVESSILHNFTVNTRQDGTTDVYSFECFNKTDEGYYIIKSTTTFQLFGNPPDFNIYACLKFDVASATKLQYYLLSSEFQVSLPPNIFFERLVYILSSSEPSSNDHVCSDKSTYTDQERLHVAVAKNNPAGATTSFPCDFQASYSYHSTIAACSSSYVDICESSVTYNYSLCPEAQMFSMNGSLSLIFSSSSVSGSTTTYTTYLYNNDSVTPDGTTYYTFVCMLFAITTNTAGTQIALSVNPTVCLSATAQTSTYVTGSSGANITLTNLGTSDPVCATTTTSTTTTSTTSTTTVTAAPEVAAAGIEWIIIVIVLLVILLIVIIIIIICCCIRKRRRSKISDEEDPIADEEEKDDDEDEGTGSEKADEGDEDKGKSRPSTSKKYIEQEEDKKSIDSGFNGDKEDVSPVPTGVLAADDNENDDKSDEENETTKFVSEEPEREDETLNKDDNDEEEPAVKEDEETLNKDEKEEEENLNQDDNDDQKTVISDDEEEEPKVIAVEKGDGSSDEEEKEEEVEEKDNKSHVEEEEQTEDKDVDADDEKSDSENEEEKEEKDEKEENEQENAEEDNKSNVIITKEAEDKIDNTEVEEPPKDDQEEEKTDEKDEQDRQPSAKPVDEKQSRTSRENSEDEFYDGEVDEHGNPIRIGMKKRRNKFEPKGQLTNVLVTRDMEEKMRNKITTIETLVLTVRTRKNEDVKAGIRAEFMAQYEHKKNIEKELDEQHYWSDEKEDIKYDYNSVKTNVAPAATLYDETKEKDQTEYKQVGQKGKDDKQTGQTGDISEKDIKGSKGGTSKPGVDKDQKEKTGINNIADSSKDDSKRENGKDSGMETGGESPDLKQKSDKDLRGITDDEETSNDDLENMYSDSDDDFFDLPPGLIRDSEGRIIRESDGHVVSDHITEREYKKARLGRLFNIPRLKRSKKGRPIGGYIQDNYGPKLDDKLGENEDGPVLKHRRHSNGLPVVTDLATTNSGAKSGKSVMFDVDENELPLPGVDIKDNGTKDRRSVSSACRRLLKKRLFKQKRKQGKGGQIIQVGSADEHPRELNDLVKVYGRPSALDGQQTPGQPPSKYSKQVKLMDQDQIARNREGLARDKDILERLQTTDTRGRAPFAPREAFMGQNDNIIEEMSLENESIGPNGERRDSVDIGNEDEFVWVGKGGHHQEPSPFFTKVKHPRFVNGGLITQKSFDMSFLRHQHEKRHMIPWSLIYSGSSRDMTSLDLKRSEQIGVSKSAGASREKIDDRRLKELLEELYRDKKYFDHVVETSKPEEKSDIDERFLAEHGRDYLLDRAEYWEGRQPLPPHRPPATALGLRLSRLQTNLDSGRISMTSTTSSQIPQNDNPDIPGQVENGHSENTTENEQSSNDKSNNNSNNNSNSKINNDNKENLTNENNKEKDIVTDDKNT</sequence>
<name>A0ABQ9DXA8_TEGGR</name>
<feature type="compositionally biased region" description="Basic and acidic residues" evidence="1">
    <location>
        <begin position="639"/>
        <end position="665"/>
    </location>
</feature>
<feature type="compositionally biased region" description="Low complexity" evidence="1">
    <location>
        <begin position="1394"/>
        <end position="1416"/>
    </location>
</feature>
<keyword evidence="2" id="KW-1133">Transmembrane helix</keyword>
<feature type="compositionally biased region" description="Acidic residues" evidence="1">
    <location>
        <begin position="380"/>
        <end position="409"/>
    </location>
</feature>
<feature type="compositionally biased region" description="Acidic residues" evidence="1">
    <location>
        <begin position="454"/>
        <end position="466"/>
    </location>
</feature>
<keyword evidence="2" id="KW-0472">Membrane</keyword>
<organism evidence="3 4">
    <name type="scientific">Tegillarca granosa</name>
    <name type="common">Malaysian cockle</name>
    <name type="synonym">Anadara granosa</name>
    <dbReference type="NCBI Taxonomy" id="220873"/>
    <lineage>
        <taxon>Eukaryota</taxon>
        <taxon>Metazoa</taxon>
        <taxon>Spiralia</taxon>
        <taxon>Lophotrochozoa</taxon>
        <taxon>Mollusca</taxon>
        <taxon>Bivalvia</taxon>
        <taxon>Autobranchia</taxon>
        <taxon>Pteriomorphia</taxon>
        <taxon>Arcoida</taxon>
        <taxon>Arcoidea</taxon>
        <taxon>Arcidae</taxon>
        <taxon>Tegillarca</taxon>
    </lineage>
</organism>
<keyword evidence="4" id="KW-1185">Reference proteome</keyword>
<feature type="transmembrane region" description="Helical" evidence="2">
    <location>
        <begin position="346"/>
        <end position="370"/>
    </location>
</feature>
<reference evidence="3 4" key="1">
    <citation type="submission" date="2022-12" db="EMBL/GenBank/DDBJ databases">
        <title>Chromosome-level genome of Tegillarca granosa.</title>
        <authorList>
            <person name="Kim J."/>
        </authorList>
    </citation>
    <scope>NUCLEOTIDE SEQUENCE [LARGE SCALE GENOMIC DNA]</scope>
    <source>
        <strain evidence="3">Teg-2019</strain>
        <tissue evidence="3">Adductor muscle</tissue>
    </source>
</reference>
<comment type="caution">
    <text evidence="3">The sequence shown here is derived from an EMBL/GenBank/DDBJ whole genome shotgun (WGS) entry which is preliminary data.</text>
</comment>
<dbReference type="Proteomes" id="UP001217089">
    <property type="component" value="Unassembled WGS sequence"/>
</dbReference>
<feature type="compositionally biased region" description="Acidic residues" evidence="1">
    <location>
        <begin position="564"/>
        <end position="604"/>
    </location>
</feature>
<evidence type="ECO:0000313" key="4">
    <source>
        <dbReference type="Proteomes" id="UP001217089"/>
    </source>
</evidence>
<gene>
    <name evidence="3" type="ORF">KUTeg_024183</name>
</gene>
<feature type="compositionally biased region" description="Basic and acidic residues" evidence="1">
    <location>
        <begin position="533"/>
        <end position="543"/>
    </location>
</feature>
<feature type="compositionally biased region" description="Basic and acidic residues" evidence="1">
    <location>
        <begin position="833"/>
        <end position="842"/>
    </location>
</feature>
<feature type="compositionally biased region" description="Acidic residues" evidence="1">
    <location>
        <begin position="666"/>
        <end position="675"/>
    </location>
</feature>
<protein>
    <submittedName>
        <fullName evidence="3">Uncharacterized protein</fullName>
    </submittedName>
</protein>